<accession>A0A2J8THL9</accession>
<feature type="non-terminal residue" evidence="1">
    <location>
        <position position="1"/>
    </location>
</feature>
<evidence type="ECO:0000313" key="1">
    <source>
        <dbReference type="EMBL" id="PNJ32458.1"/>
    </source>
</evidence>
<organism evidence="1">
    <name type="scientific">Pongo abelii</name>
    <name type="common">Sumatran orangutan</name>
    <name type="synonym">Pongo pygmaeus abelii</name>
    <dbReference type="NCBI Taxonomy" id="9601"/>
    <lineage>
        <taxon>Eukaryota</taxon>
        <taxon>Metazoa</taxon>
        <taxon>Chordata</taxon>
        <taxon>Craniata</taxon>
        <taxon>Vertebrata</taxon>
        <taxon>Euteleostomi</taxon>
        <taxon>Mammalia</taxon>
        <taxon>Eutheria</taxon>
        <taxon>Euarchontoglires</taxon>
        <taxon>Primates</taxon>
        <taxon>Haplorrhini</taxon>
        <taxon>Catarrhini</taxon>
        <taxon>Hominidae</taxon>
        <taxon>Pongo</taxon>
    </lineage>
</organism>
<proteinExistence type="predicted"/>
<comment type="caution">
    <text evidence="1">The sequence shown here is derived from an EMBL/GenBank/DDBJ whole genome shotgun (WGS) entry which is preliminary data.</text>
</comment>
<protein>
    <submittedName>
        <fullName evidence="1">ACY1 isoform 27</fullName>
    </submittedName>
</protein>
<reference evidence="1" key="1">
    <citation type="submission" date="2017-12" db="EMBL/GenBank/DDBJ databases">
        <title>High-resolution comparative analysis of great ape genomes.</title>
        <authorList>
            <person name="Pollen A."/>
            <person name="Hastie A."/>
            <person name="Hormozdiari F."/>
            <person name="Dougherty M."/>
            <person name="Liu R."/>
            <person name="Chaisson M."/>
            <person name="Hoppe E."/>
            <person name="Hill C."/>
            <person name="Pang A."/>
            <person name="Hillier L."/>
            <person name="Baker C."/>
            <person name="Armstrong J."/>
            <person name="Shendure J."/>
            <person name="Paten B."/>
            <person name="Wilson R."/>
            <person name="Chao H."/>
            <person name="Schneider V."/>
            <person name="Ventura M."/>
            <person name="Kronenberg Z."/>
            <person name="Murali S."/>
            <person name="Gordon D."/>
            <person name="Cantsilieris S."/>
            <person name="Munson K."/>
            <person name="Nelson B."/>
            <person name="Raja A."/>
            <person name="Underwood J."/>
            <person name="Diekhans M."/>
            <person name="Fiddes I."/>
            <person name="Haussler D."/>
            <person name="Eichler E."/>
        </authorList>
    </citation>
    <scope>NUCLEOTIDE SEQUENCE [LARGE SCALE GENOMIC DNA]</scope>
    <source>
        <strain evidence="1">Susie</strain>
    </source>
</reference>
<sequence length="36" mass="3926">APDMDFKAFEEQLQSWCQAAGEGVTLEFAQEAYSGA</sequence>
<gene>
    <name evidence="1" type="ORF">CR201_G0035134</name>
</gene>
<name>A0A2J8THL9_PONAB</name>
<dbReference type="EMBL" id="NDHI03003498">
    <property type="protein sequence ID" value="PNJ32458.1"/>
    <property type="molecule type" value="Genomic_DNA"/>
</dbReference>
<dbReference type="AlphaFoldDB" id="A0A2J8THL9"/>